<reference evidence="1 2" key="1">
    <citation type="submission" date="2018-11" db="EMBL/GenBank/DDBJ databases">
        <title>Genome sequence of Apiotrichum porosum DSM 27194.</title>
        <authorList>
            <person name="Aliyu H."/>
            <person name="Gorte O."/>
            <person name="Ochsenreither K."/>
        </authorList>
    </citation>
    <scope>NUCLEOTIDE SEQUENCE [LARGE SCALE GENOMIC DNA]</scope>
    <source>
        <strain evidence="1 2">DSM 27194</strain>
    </source>
</reference>
<dbReference type="OrthoDB" id="10668268at2759"/>
<proteinExistence type="predicted"/>
<dbReference type="Proteomes" id="UP000279236">
    <property type="component" value="Unassembled WGS sequence"/>
</dbReference>
<organism evidence="1 2">
    <name type="scientific">Apiotrichum porosum</name>
    <dbReference type="NCBI Taxonomy" id="105984"/>
    <lineage>
        <taxon>Eukaryota</taxon>
        <taxon>Fungi</taxon>
        <taxon>Dikarya</taxon>
        <taxon>Basidiomycota</taxon>
        <taxon>Agaricomycotina</taxon>
        <taxon>Tremellomycetes</taxon>
        <taxon>Trichosporonales</taxon>
        <taxon>Trichosporonaceae</taxon>
        <taxon>Apiotrichum</taxon>
    </lineage>
</organism>
<comment type="caution">
    <text evidence="1">The sequence shown here is derived from an EMBL/GenBank/DDBJ whole genome shotgun (WGS) entry which is preliminary data.</text>
</comment>
<dbReference type="RefSeq" id="XP_028475743.1">
    <property type="nucleotide sequence ID" value="XM_028623769.1"/>
</dbReference>
<name>A0A427XQ95_9TREE</name>
<sequence length="357" mass="39867">MVHIDHESFPHIIDLILEYAPAGSLLAFRPTSRAFLIKADSLIFRHIVVLPLQDSEVKHLSISDQCRAPVRLSGFNGPLPGKLYLSASPAQRREWCTRLRRYCKVVDYHRPVQYVYEFQRDDPDPTVLLLSTLSEASVSRIPTTIYNCSEASRRSSVDFVLLTPSEYGWGTSPMATVADFQRGTEIAVLSVQYNPAYPFILDSSIIRHGWGPDGNLRQIVMIFTETRHAIPHPTGDTPTPLTAWGMLSSLPTIIRFLPTVPLAIVGFEAIERRLLNVCEDVCDGDLYEAFQLATEEMIPGAPKGNPHAIEFLSKDEYRMRVGDEQFELQTACPASVLASVGPWEERAAALAAQLNKT</sequence>
<protein>
    <submittedName>
        <fullName evidence="1">Uncharacterized protein</fullName>
    </submittedName>
</protein>
<dbReference type="AlphaFoldDB" id="A0A427XQ95"/>
<dbReference type="EMBL" id="RSCE01000007">
    <property type="protein sequence ID" value="RSH81024.1"/>
    <property type="molecule type" value="Genomic_DNA"/>
</dbReference>
<evidence type="ECO:0000313" key="2">
    <source>
        <dbReference type="Proteomes" id="UP000279236"/>
    </source>
</evidence>
<dbReference type="GeneID" id="39593001"/>
<gene>
    <name evidence="1" type="ORF">EHS24_008458</name>
</gene>
<evidence type="ECO:0000313" key="1">
    <source>
        <dbReference type="EMBL" id="RSH81024.1"/>
    </source>
</evidence>
<keyword evidence="2" id="KW-1185">Reference proteome</keyword>
<accession>A0A427XQ95</accession>